<proteinExistence type="predicted"/>
<evidence type="ECO:0000256" key="2">
    <source>
        <dbReference type="ARBA" id="ARBA00012334"/>
    </source>
</evidence>
<evidence type="ECO:0000256" key="4">
    <source>
        <dbReference type="ARBA" id="ARBA00023315"/>
    </source>
</evidence>
<comment type="function">
    <text evidence="5">Catalyzes the transfer of endogenously produced octanoic acid from octanoyl-acyl-carrier-protein onto the lipoyl domains of lipoate-dependent enzymes. Lipoyl-ACP can also act as a substrate although octanoyl-ACP is likely to be the physiological substrate.</text>
</comment>
<dbReference type="Proteomes" id="UP001321486">
    <property type="component" value="Chromosome"/>
</dbReference>
<evidence type="ECO:0000256" key="3">
    <source>
        <dbReference type="ARBA" id="ARBA00022679"/>
    </source>
</evidence>
<gene>
    <name evidence="7" type="ORF">GCM10025867_34330</name>
</gene>
<dbReference type="Pfam" id="PF21948">
    <property type="entry name" value="LplA-B_cat"/>
    <property type="match status" value="1"/>
</dbReference>
<dbReference type="EC" id="2.3.1.181" evidence="2"/>
<evidence type="ECO:0000313" key="7">
    <source>
        <dbReference type="EMBL" id="BDZ51192.1"/>
    </source>
</evidence>
<evidence type="ECO:0000256" key="1">
    <source>
        <dbReference type="ARBA" id="ARBA00004821"/>
    </source>
</evidence>
<sequence>MATTRLGITGPPLDYDEGYDLQRRLHRQVVAGELDGALVVCQHASVYTAGRRTQPEDLPLDGSRVVETDRGGRITWHGPGQLVAYPIVRLPEPVDVVAHVRALEQVLIDTCAAFGVEARRIEGAAAPGSVTVSATPRSAQSASG</sequence>
<organism evidence="7 8">
    <name type="scientific">Frondihabitans sucicola</name>
    <dbReference type="NCBI Taxonomy" id="1268041"/>
    <lineage>
        <taxon>Bacteria</taxon>
        <taxon>Bacillati</taxon>
        <taxon>Actinomycetota</taxon>
        <taxon>Actinomycetes</taxon>
        <taxon>Micrococcales</taxon>
        <taxon>Microbacteriaceae</taxon>
        <taxon>Frondihabitans</taxon>
    </lineage>
</organism>
<dbReference type="RefSeq" id="WP_350271565.1">
    <property type="nucleotide sequence ID" value="NZ_AP027732.1"/>
</dbReference>
<dbReference type="InterPro" id="IPR045864">
    <property type="entry name" value="aa-tRNA-synth_II/BPL/LPL"/>
</dbReference>
<dbReference type="PROSITE" id="PS01313">
    <property type="entry name" value="LIPB"/>
    <property type="match status" value="1"/>
</dbReference>
<dbReference type="InterPro" id="IPR020605">
    <property type="entry name" value="Octanoyltransferase_CS"/>
</dbReference>
<dbReference type="InterPro" id="IPR000544">
    <property type="entry name" value="Octanoyltransferase"/>
</dbReference>
<dbReference type="PIRSF" id="PIRSF016262">
    <property type="entry name" value="LPLase"/>
    <property type="match status" value="1"/>
</dbReference>
<accession>A0ABM8GRV6</accession>
<dbReference type="PROSITE" id="PS51733">
    <property type="entry name" value="BPL_LPL_CATALYTIC"/>
    <property type="match status" value="1"/>
</dbReference>
<evidence type="ECO:0000256" key="5">
    <source>
        <dbReference type="ARBA" id="ARBA00024732"/>
    </source>
</evidence>
<feature type="domain" description="BPL/LPL catalytic" evidence="6">
    <location>
        <begin position="32"/>
        <end position="144"/>
    </location>
</feature>
<dbReference type="PANTHER" id="PTHR10993">
    <property type="entry name" value="OCTANOYLTRANSFERASE"/>
    <property type="match status" value="1"/>
</dbReference>
<dbReference type="Gene3D" id="3.30.930.10">
    <property type="entry name" value="Bira Bifunctional Protein, Domain 2"/>
    <property type="match status" value="1"/>
</dbReference>
<comment type="pathway">
    <text evidence="1">Protein modification; protein lipoylation via endogenous pathway; protein N(6)-(lipoyl)lysine from octanoyl-[acyl-carrier-protein]: step 1/2.</text>
</comment>
<dbReference type="SUPFAM" id="SSF55681">
    <property type="entry name" value="Class II aaRS and biotin synthetases"/>
    <property type="match status" value="1"/>
</dbReference>
<reference evidence="8" key="1">
    <citation type="journal article" date="2019" name="Int. J. Syst. Evol. Microbiol.">
        <title>The Global Catalogue of Microorganisms (GCM) 10K type strain sequencing project: providing services to taxonomists for standard genome sequencing and annotation.</title>
        <authorList>
            <consortium name="The Broad Institute Genomics Platform"/>
            <consortium name="The Broad Institute Genome Sequencing Center for Infectious Disease"/>
            <person name="Wu L."/>
            <person name="Ma J."/>
        </authorList>
    </citation>
    <scope>NUCLEOTIDE SEQUENCE [LARGE SCALE GENOMIC DNA]</scope>
    <source>
        <strain evidence="8">NBRC 108728</strain>
    </source>
</reference>
<evidence type="ECO:0000313" key="8">
    <source>
        <dbReference type="Proteomes" id="UP001321486"/>
    </source>
</evidence>
<keyword evidence="8" id="KW-1185">Reference proteome</keyword>
<protein>
    <recommendedName>
        <fullName evidence="2">lipoyl(octanoyl) transferase</fullName>
        <ecNumber evidence="2">2.3.1.181</ecNumber>
    </recommendedName>
</protein>
<keyword evidence="3" id="KW-0808">Transferase</keyword>
<dbReference type="NCBIfam" id="NF010925">
    <property type="entry name" value="PRK14345.1"/>
    <property type="match status" value="1"/>
</dbReference>
<dbReference type="EMBL" id="AP027732">
    <property type="protein sequence ID" value="BDZ51192.1"/>
    <property type="molecule type" value="Genomic_DNA"/>
</dbReference>
<dbReference type="PANTHER" id="PTHR10993:SF7">
    <property type="entry name" value="LIPOYLTRANSFERASE 2, MITOCHONDRIAL-RELATED"/>
    <property type="match status" value="1"/>
</dbReference>
<evidence type="ECO:0000259" key="6">
    <source>
        <dbReference type="PROSITE" id="PS51733"/>
    </source>
</evidence>
<name>A0ABM8GRV6_9MICO</name>
<keyword evidence="4" id="KW-0012">Acyltransferase</keyword>
<dbReference type="InterPro" id="IPR004143">
    <property type="entry name" value="BPL_LPL_catalytic"/>
</dbReference>